<evidence type="ECO:0000313" key="3">
    <source>
        <dbReference type="Proteomes" id="UP000321901"/>
    </source>
</evidence>
<dbReference type="GO" id="GO:0003677">
    <property type="term" value="F:DNA binding"/>
    <property type="evidence" value="ECO:0007669"/>
    <property type="project" value="InterPro"/>
</dbReference>
<organism evidence="2 3">
    <name type="scientific">Sporosarcina luteola</name>
    <dbReference type="NCBI Taxonomy" id="582850"/>
    <lineage>
        <taxon>Bacteria</taxon>
        <taxon>Bacillati</taxon>
        <taxon>Bacillota</taxon>
        <taxon>Bacilli</taxon>
        <taxon>Bacillales</taxon>
        <taxon>Caryophanaceae</taxon>
        <taxon>Sporosarcina</taxon>
    </lineage>
</organism>
<dbReference type="InterPro" id="IPR003346">
    <property type="entry name" value="Transposase_20"/>
</dbReference>
<gene>
    <name evidence="2" type="ORF">SLU01_27600</name>
</gene>
<proteinExistence type="predicted"/>
<dbReference type="GO" id="GO:0004803">
    <property type="term" value="F:transposase activity"/>
    <property type="evidence" value="ECO:0007669"/>
    <property type="project" value="InterPro"/>
</dbReference>
<dbReference type="EMBL" id="BJYL01000037">
    <property type="protein sequence ID" value="GEN84448.1"/>
    <property type="molecule type" value="Genomic_DNA"/>
</dbReference>
<dbReference type="InterPro" id="IPR047650">
    <property type="entry name" value="Transpos_IS110"/>
</dbReference>
<dbReference type="Proteomes" id="UP000321901">
    <property type="component" value="Unassembled WGS sequence"/>
</dbReference>
<keyword evidence="3" id="KW-1185">Reference proteome</keyword>
<name>A0A511ZAJ3_9BACL</name>
<evidence type="ECO:0000259" key="1">
    <source>
        <dbReference type="Pfam" id="PF02371"/>
    </source>
</evidence>
<dbReference type="GO" id="GO:0006313">
    <property type="term" value="P:DNA transposition"/>
    <property type="evidence" value="ECO:0007669"/>
    <property type="project" value="InterPro"/>
</dbReference>
<dbReference type="PANTHER" id="PTHR33055:SF13">
    <property type="entry name" value="TRANSPOSASE"/>
    <property type="match status" value="1"/>
</dbReference>
<accession>A0A511ZAJ3</accession>
<evidence type="ECO:0000313" key="2">
    <source>
        <dbReference type="EMBL" id="GEN84448.1"/>
    </source>
</evidence>
<dbReference type="PANTHER" id="PTHR33055">
    <property type="entry name" value="TRANSPOSASE FOR INSERTION SEQUENCE ELEMENT IS1111A"/>
    <property type="match status" value="1"/>
</dbReference>
<sequence>MDLVNQKKDIIKQMVELSKERVDFQVLVSFPGIRENTAVRITGELGDIRRFKNPKQINAYAGIDIQRHQSGKLQYQDRINKRGNRRLRKILYFMVMSMISLRTKTNNTIVDYYDQLKKQPQSMPHKVAVIACVNKFLKVAFQLIQHDVLYHYESAKAS</sequence>
<feature type="domain" description="Transposase IS116/IS110/IS902 C-terminal" evidence="1">
    <location>
        <begin position="26"/>
        <end position="102"/>
    </location>
</feature>
<dbReference type="AlphaFoldDB" id="A0A511ZAJ3"/>
<reference evidence="2 3" key="1">
    <citation type="submission" date="2019-07" db="EMBL/GenBank/DDBJ databases">
        <title>Whole genome shotgun sequence of Sporosarcina luteola NBRC 105378.</title>
        <authorList>
            <person name="Hosoyama A."/>
            <person name="Uohara A."/>
            <person name="Ohji S."/>
            <person name="Ichikawa N."/>
        </authorList>
    </citation>
    <scope>NUCLEOTIDE SEQUENCE [LARGE SCALE GENOMIC DNA]</scope>
    <source>
        <strain evidence="2 3">NBRC 105378</strain>
    </source>
</reference>
<dbReference type="RefSeq" id="WP_246110992.1">
    <property type="nucleotide sequence ID" value="NZ_BJYL01000037.1"/>
</dbReference>
<dbReference type="Pfam" id="PF02371">
    <property type="entry name" value="Transposase_20"/>
    <property type="match status" value="1"/>
</dbReference>
<comment type="caution">
    <text evidence="2">The sequence shown here is derived from an EMBL/GenBank/DDBJ whole genome shotgun (WGS) entry which is preliminary data.</text>
</comment>
<protein>
    <recommendedName>
        <fullName evidence="1">Transposase IS116/IS110/IS902 C-terminal domain-containing protein</fullName>
    </recommendedName>
</protein>